<evidence type="ECO:0000256" key="2">
    <source>
        <dbReference type="ARBA" id="ARBA00022679"/>
    </source>
</evidence>
<dbReference type="CDD" id="cd02440">
    <property type="entry name" value="AdoMet_MTases"/>
    <property type="match status" value="1"/>
</dbReference>
<keyword evidence="3" id="KW-0949">S-adenosyl-L-methionine</keyword>
<reference evidence="5 6" key="1">
    <citation type="journal article" date="2019" name="Nat. Microbiol.">
        <title>Mediterranean grassland soil C-N compound turnover is dependent on rainfall and depth, and is mediated by genomically divergent microorganisms.</title>
        <authorList>
            <person name="Diamond S."/>
            <person name="Andeer P.F."/>
            <person name="Li Z."/>
            <person name="Crits-Christoph A."/>
            <person name="Burstein D."/>
            <person name="Anantharaman K."/>
            <person name="Lane K.R."/>
            <person name="Thomas B.C."/>
            <person name="Pan C."/>
            <person name="Northen T.R."/>
            <person name="Banfield J.F."/>
        </authorList>
    </citation>
    <scope>NUCLEOTIDE SEQUENCE [LARGE SCALE GENOMIC DNA]</scope>
    <source>
        <strain evidence="5">WS_1</strain>
    </source>
</reference>
<dbReference type="Pfam" id="PF13649">
    <property type="entry name" value="Methyltransf_25"/>
    <property type="match status" value="1"/>
</dbReference>
<evidence type="ECO:0000256" key="3">
    <source>
        <dbReference type="ARBA" id="ARBA00022691"/>
    </source>
</evidence>
<organism evidence="5 6">
    <name type="scientific">Eiseniibacteriota bacterium</name>
    <dbReference type="NCBI Taxonomy" id="2212470"/>
    <lineage>
        <taxon>Bacteria</taxon>
        <taxon>Candidatus Eiseniibacteriota</taxon>
    </lineage>
</organism>
<evidence type="ECO:0000313" key="5">
    <source>
        <dbReference type="EMBL" id="TMQ47123.1"/>
    </source>
</evidence>
<dbReference type="InterPro" id="IPR029063">
    <property type="entry name" value="SAM-dependent_MTases_sf"/>
</dbReference>
<keyword evidence="2 5" id="KW-0808">Transferase</keyword>
<feature type="domain" description="Methyltransferase" evidence="4">
    <location>
        <begin position="54"/>
        <end position="147"/>
    </location>
</feature>
<dbReference type="PANTHER" id="PTHR43464">
    <property type="entry name" value="METHYLTRANSFERASE"/>
    <property type="match status" value="1"/>
</dbReference>
<dbReference type="Gene3D" id="3.40.50.150">
    <property type="entry name" value="Vaccinia Virus protein VP39"/>
    <property type="match status" value="1"/>
</dbReference>
<dbReference type="EMBL" id="VBOR01000126">
    <property type="protein sequence ID" value="TMQ47123.1"/>
    <property type="molecule type" value="Genomic_DNA"/>
</dbReference>
<dbReference type="GO" id="GO:0032259">
    <property type="term" value="P:methylation"/>
    <property type="evidence" value="ECO:0007669"/>
    <property type="project" value="UniProtKB-KW"/>
</dbReference>
<dbReference type="GO" id="GO:0008168">
    <property type="term" value="F:methyltransferase activity"/>
    <property type="evidence" value="ECO:0007669"/>
    <property type="project" value="UniProtKB-KW"/>
</dbReference>
<dbReference type="Gene3D" id="2.20.130.10">
    <property type="entry name" value="CAC2371-like domains"/>
    <property type="match status" value="1"/>
</dbReference>
<accession>A0A538S6X0</accession>
<dbReference type="SUPFAM" id="SSF53335">
    <property type="entry name" value="S-adenosyl-L-methionine-dependent methyltransferases"/>
    <property type="match status" value="1"/>
</dbReference>
<comment type="caution">
    <text evidence="5">The sequence shown here is derived from an EMBL/GenBank/DDBJ whole genome shotgun (WGS) entry which is preliminary data.</text>
</comment>
<evidence type="ECO:0000313" key="6">
    <source>
        <dbReference type="Proteomes" id="UP000316292"/>
    </source>
</evidence>
<sequence length="266" mass="30082">MGMKPRIEPSQRSSPPLYESPEIYDVAFGWDLTMELDFVESCLRKHSVEPVRRVLEPACGTGRILAALCARGYEVTGYDMSPAMVAFASAKLARFGGQVMRGEMAAFRPPGRYDAAINLVNSIGYLLEDEALRSHLERVGEVIPPGGVYLVQLSYGGEPPEQGAFGPWPNARAGLKTSLTWRIVREEPEARRSHQECRIVVERGQERRIIEEPHVLRYWTQEDFDRLLEGGPFELAALYYDRFEEKPLESPRTGADGNLYHVLLRR</sequence>
<dbReference type="AlphaFoldDB" id="A0A538S6X0"/>
<proteinExistence type="predicted"/>
<evidence type="ECO:0000256" key="1">
    <source>
        <dbReference type="ARBA" id="ARBA00022603"/>
    </source>
</evidence>
<dbReference type="Proteomes" id="UP000316292">
    <property type="component" value="Unassembled WGS sequence"/>
</dbReference>
<dbReference type="InterPro" id="IPR041698">
    <property type="entry name" value="Methyltransf_25"/>
</dbReference>
<keyword evidence="1 5" id="KW-0489">Methyltransferase</keyword>
<dbReference type="PANTHER" id="PTHR43464:SF19">
    <property type="entry name" value="UBIQUINONE BIOSYNTHESIS O-METHYLTRANSFERASE, MITOCHONDRIAL"/>
    <property type="match status" value="1"/>
</dbReference>
<name>A0A538S6X0_UNCEI</name>
<protein>
    <submittedName>
        <fullName evidence="5">Class I SAM-dependent methyltransferase</fullName>
    </submittedName>
</protein>
<evidence type="ECO:0000259" key="4">
    <source>
        <dbReference type="Pfam" id="PF13649"/>
    </source>
</evidence>
<gene>
    <name evidence="5" type="ORF">E6K71_10835</name>
</gene>